<dbReference type="InterPro" id="IPR003661">
    <property type="entry name" value="HisK_dim/P_dom"/>
</dbReference>
<sequence length="569" mass="64905">MYAALKETLLQVFIAYLPAFSCQIYTMKPERISKAHYNIGFFSSLSVLLCMMLSFYYFKATVQPFDFRLIPYTLGILYGGYLMGSFIVGFYILVLIGFSFADYPVAMWSDALIYLTPFLFLYISKFRQAGTRKRVYIVMSFAVLGILLYFVYYVIALWNHTIIFDMEVLLFMTIFGAVFLGAAGLVVYFVESAREKAYLQQGYISVWRQYRQEAHKLHQVIDATPLGVISVDANERITGINQMMLSMLFREDNIPQGNHLIGREYHSVIQTTRFWRGQELLVHRVLRGESLQSDVITVEDRTYLIRAASMKNQETGEIVGAVAMMHDITELVQLRAEMGNMERLSLVGQMAASITHEIRNPMAVVRGFIQLMKQKSPDHLDDYYKIVMEELDRANSIINDFLSLAQNRIVEKERIHLHDLINTISPLLQADANLRGQEIMLKLQECVPELLLNPKEIKQLLLNLARNAMEAMDEKGSLIIETRYEGQGVDLIVKDNGPGIPKATLDKLFEPFFTTKTKGTGLGLPLCLSIVERHNGTIRVESEEGQGTTFIVSFRTEDTLQAMLQPQAI</sequence>
<dbReference type="InterPro" id="IPR013656">
    <property type="entry name" value="PAS_4"/>
</dbReference>
<dbReference type="STRING" id="1852522.SAMN06295960_3245"/>
<gene>
    <name evidence="9" type="ORF">SAMN06295960_3245</name>
</gene>
<dbReference type="InterPro" id="IPR003594">
    <property type="entry name" value="HATPase_dom"/>
</dbReference>
<evidence type="ECO:0000256" key="3">
    <source>
        <dbReference type="ARBA" id="ARBA00022553"/>
    </source>
</evidence>
<evidence type="ECO:0000256" key="1">
    <source>
        <dbReference type="ARBA" id="ARBA00000085"/>
    </source>
</evidence>
<evidence type="ECO:0000256" key="4">
    <source>
        <dbReference type="ARBA" id="ARBA00022679"/>
    </source>
</evidence>
<evidence type="ECO:0000313" key="9">
    <source>
        <dbReference type="EMBL" id="SMG51327.1"/>
    </source>
</evidence>
<dbReference type="SUPFAM" id="SSF47384">
    <property type="entry name" value="Homodimeric domain of signal transducing histidine kinase"/>
    <property type="match status" value="1"/>
</dbReference>
<dbReference type="Gene3D" id="3.30.565.10">
    <property type="entry name" value="Histidine kinase-like ATPase, C-terminal domain"/>
    <property type="match status" value="1"/>
</dbReference>
<dbReference type="OrthoDB" id="9759607at2"/>
<dbReference type="Gene3D" id="3.30.450.20">
    <property type="entry name" value="PAS domain"/>
    <property type="match status" value="1"/>
</dbReference>
<keyword evidence="8" id="KW-0902">Two-component regulatory system</keyword>
<dbReference type="RefSeq" id="WP_085495775.1">
    <property type="nucleotide sequence ID" value="NZ_FXAZ01000004.1"/>
</dbReference>
<keyword evidence="6 9" id="KW-0418">Kinase</keyword>
<accession>A0A1X7LCQ8</accession>
<dbReference type="InterPro" id="IPR036890">
    <property type="entry name" value="HATPase_C_sf"/>
</dbReference>
<dbReference type="PRINTS" id="PR00344">
    <property type="entry name" value="BCTRLSENSOR"/>
</dbReference>
<dbReference type="EMBL" id="FXAZ01000004">
    <property type="protein sequence ID" value="SMG51327.1"/>
    <property type="molecule type" value="Genomic_DNA"/>
</dbReference>
<dbReference type="Proteomes" id="UP000193834">
    <property type="component" value="Unassembled WGS sequence"/>
</dbReference>
<proteinExistence type="predicted"/>
<dbReference type="EC" id="2.7.13.3" evidence="2"/>
<dbReference type="Pfam" id="PF00512">
    <property type="entry name" value="HisKA"/>
    <property type="match status" value="1"/>
</dbReference>
<evidence type="ECO:0000256" key="8">
    <source>
        <dbReference type="ARBA" id="ARBA00023012"/>
    </source>
</evidence>
<dbReference type="PROSITE" id="PS50109">
    <property type="entry name" value="HIS_KIN"/>
    <property type="match status" value="1"/>
</dbReference>
<dbReference type="PANTHER" id="PTHR43065">
    <property type="entry name" value="SENSOR HISTIDINE KINASE"/>
    <property type="match status" value="1"/>
</dbReference>
<dbReference type="SUPFAM" id="SSF55874">
    <property type="entry name" value="ATPase domain of HSP90 chaperone/DNA topoisomerase II/histidine kinase"/>
    <property type="match status" value="1"/>
</dbReference>
<dbReference type="PANTHER" id="PTHR43065:SF46">
    <property type="entry name" value="C4-DICARBOXYLATE TRANSPORT SENSOR PROTEIN DCTB"/>
    <property type="match status" value="1"/>
</dbReference>
<evidence type="ECO:0000256" key="5">
    <source>
        <dbReference type="ARBA" id="ARBA00022741"/>
    </source>
</evidence>
<name>A0A1X7LCQ8_9BACL</name>
<evidence type="ECO:0000256" key="2">
    <source>
        <dbReference type="ARBA" id="ARBA00012438"/>
    </source>
</evidence>
<evidence type="ECO:0000313" key="10">
    <source>
        <dbReference type="Proteomes" id="UP000193834"/>
    </source>
</evidence>
<dbReference type="GO" id="GO:0000155">
    <property type="term" value="F:phosphorelay sensor kinase activity"/>
    <property type="evidence" value="ECO:0007669"/>
    <property type="project" value="InterPro"/>
</dbReference>
<evidence type="ECO:0000256" key="7">
    <source>
        <dbReference type="ARBA" id="ARBA00022840"/>
    </source>
</evidence>
<keyword evidence="5" id="KW-0547">Nucleotide-binding</keyword>
<dbReference type="Gene3D" id="1.10.287.130">
    <property type="match status" value="1"/>
</dbReference>
<keyword evidence="10" id="KW-1185">Reference proteome</keyword>
<dbReference type="Pfam" id="PF02518">
    <property type="entry name" value="HATPase_c"/>
    <property type="match status" value="1"/>
</dbReference>
<dbReference type="SMART" id="SM00388">
    <property type="entry name" value="HisKA"/>
    <property type="match status" value="1"/>
</dbReference>
<dbReference type="GO" id="GO:0005524">
    <property type="term" value="F:ATP binding"/>
    <property type="evidence" value="ECO:0007669"/>
    <property type="project" value="UniProtKB-KW"/>
</dbReference>
<dbReference type="InterPro" id="IPR005467">
    <property type="entry name" value="His_kinase_dom"/>
</dbReference>
<protein>
    <recommendedName>
        <fullName evidence="2">histidine kinase</fullName>
        <ecNumber evidence="2">2.7.13.3</ecNumber>
    </recommendedName>
</protein>
<dbReference type="CDD" id="cd00082">
    <property type="entry name" value="HisKA"/>
    <property type="match status" value="1"/>
</dbReference>
<dbReference type="InterPro" id="IPR035965">
    <property type="entry name" value="PAS-like_dom_sf"/>
</dbReference>
<keyword evidence="4" id="KW-0808">Transferase</keyword>
<reference evidence="9 10" key="1">
    <citation type="submission" date="2017-04" db="EMBL/GenBank/DDBJ databases">
        <authorList>
            <person name="Afonso C.L."/>
            <person name="Miller P.J."/>
            <person name="Scott M.A."/>
            <person name="Spackman E."/>
            <person name="Goraichik I."/>
            <person name="Dimitrov K.M."/>
            <person name="Suarez D.L."/>
            <person name="Swayne D.E."/>
        </authorList>
    </citation>
    <scope>NUCLEOTIDE SEQUENCE [LARGE SCALE GENOMIC DNA]</scope>
    <source>
        <strain evidence="9 10">11</strain>
    </source>
</reference>
<dbReference type="SUPFAM" id="SSF55785">
    <property type="entry name" value="PYP-like sensor domain (PAS domain)"/>
    <property type="match status" value="1"/>
</dbReference>
<keyword evidence="3" id="KW-0597">Phosphoprotein</keyword>
<keyword evidence="7" id="KW-0067">ATP-binding</keyword>
<dbReference type="InterPro" id="IPR036097">
    <property type="entry name" value="HisK_dim/P_sf"/>
</dbReference>
<dbReference type="Pfam" id="PF08448">
    <property type="entry name" value="PAS_4"/>
    <property type="match status" value="1"/>
</dbReference>
<dbReference type="InterPro" id="IPR004358">
    <property type="entry name" value="Sig_transdc_His_kin-like_C"/>
</dbReference>
<dbReference type="SMART" id="SM00387">
    <property type="entry name" value="HATPase_c"/>
    <property type="match status" value="1"/>
</dbReference>
<organism evidence="9 10">
    <name type="scientific">Paenibacillus aquistagni</name>
    <dbReference type="NCBI Taxonomy" id="1852522"/>
    <lineage>
        <taxon>Bacteria</taxon>
        <taxon>Bacillati</taxon>
        <taxon>Bacillota</taxon>
        <taxon>Bacilli</taxon>
        <taxon>Bacillales</taxon>
        <taxon>Paenibacillaceae</taxon>
        <taxon>Paenibacillus</taxon>
    </lineage>
</organism>
<dbReference type="AlphaFoldDB" id="A0A1X7LCQ8"/>
<evidence type="ECO:0000256" key="6">
    <source>
        <dbReference type="ARBA" id="ARBA00022777"/>
    </source>
</evidence>
<comment type="catalytic activity">
    <reaction evidence="1">
        <text>ATP + protein L-histidine = ADP + protein N-phospho-L-histidine.</text>
        <dbReference type="EC" id="2.7.13.3"/>
    </reaction>
</comment>
<dbReference type="CDD" id="cd00075">
    <property type="entry name" value="HATPase"/>
    <property type="match status" value="1"/>
</dbReference>